<dbReference type="SUPFAM" id="SSF54277">
    <property type="entry name" value="CAD &amp; PB1 domains"/>
    <property type="match status" value="1"/>
</dbReference>
<dbReference type="Gene3D" id="1.10.510.10">
    <property type="entry name" value="Transferase(Phosphotransferase) domain 1"/>
    <property type="match status" value="1"/>
</dbReference>
<evidence type="ECO:0000256" key="8">
    <source>
        <dbReference type="ARBA" id="ARBA00022840"/>
    </source>
</evidence>
<dbReference type="PRINTS" id="PR00109">
    <property type="entry name" value="TYRKINASE"/>
</dbReference>
<feature type="compositionally biased region" description="Basic and acidic residues" evidence="11">
    <location>
        <begin position="545"/>
        <end position="581"/>
    </location>
</feature>
<accession>A0A176VHC8</accession>
<evidence type="ECO:0008006" key="16">
    <source>
        <dbReference type="Google" id="ProtNLM"/>
    </source>
</evidence>
<sequence>MVVREAMIVPQTVQGGGKGVNGCSLVSNYQNSRDLCLQSAAMEQKSKGVIENCNLGPHDVGVGWKRNSSEGSISSMDSLPCGETVFSPSDPHNSVFRKPRRLGVSESDDESVIDQSQEESLLRKSKRSVMGGTVQPHSAMAQSVDEGDLEAGLVSIRRAHVGFEEGKFVGHHPTWFHSSKSNSSRLDHYIECLGTQDAFVPRRYTPSAKADGSSLSKAHTDAESLLNSRNQSDAHVGACSVGMGSAAPDHSSTPSDDGKDFPSSRVKFMCSFGGKILPRPSDQQLRYVGGQTRIIGINRDVNFSELRNKMRESFGQCYTFKYQLPDEDLDALVTVSSDEDLENMMEEYDKLEADGSSRLRVFLFPADQDATSFDIDSTGDLRNSEQRYVDAVNGIAESSTRRISDGVLGASPVSSDLLGLELSEPSWGLARGPDAVPMAMLATHHDPNLIHQVPVAHPVSALTGNLSNRSNAPSAPSSAPSSPPLLARNLHGKLPLVGELHQFQYLQDSQFKGVGPQYTGMPSEVAHQDSESYGGSGGSSAASQHEMHYRSTDSRRGPESPPKKFHDALHQDHPITVEQRRLSGTKMPRIGSHGKLTRLSEHSELAPSSRVDSQQMPDIHMAPGELQRLFPQQVPLQQTLWPHAMDTQQDSYRRPDMLQSSGAQPAVSGQQQQGYQPQQQLQHLFRSGLSQTGANHEGAYRQGDQQQQSQQFQEDLHVNPNYIPRSVSSHAIAAGIAAGQSTSYHGSAPSSPRPGFRELPSRHLPGGPQLQHQWTFNGAGYVDQGFGRRVMNYPDQATRSFRLSSSPPRYRDHHPHSEERLHRQAQQVSEPLHHEQVPVSGQLKFETNSVSQAQYDLVPRPQVPQYKGHNPFQEKITSFQDHQEVGDIRRHVLQQGKDNQLLAGQQHLHSILQPQRIDYQESLKQQGDQSIPIHPRFQDGQEKVAEWMVQERALEEEEARKRVLGRIRQAELEEEAAAEAVVSQHKDTHQGVYAGLHLPNDEDLLTSSLGDYPSGNRRNERLESSISNAFPFRHLPPSVLGGYTAPKSRVNPTETSHVAQYVSRPVDTDYLAVAGLRGGGNGQDMRSAALFEVNGLQQTSGYQMPSGPHRLMEERLMPSAFNPITQLQKLRINDNLALNNDMRWSGSEDVRNEPSIPARDRMGGIYEDHHQGLPGLTLGRSAGKLSRPSSNTSIPNLLDETIGEGSLLPSGPSYGTQAQGTNLIDITQSISAIDNPLYSTSYASRLSNTSLGLDSPLVTSGGMLNSSLEGTSFSDYYKIKMGDDLPNAKMPSSKIPSAEDNLSRSSSSSLSELSKSGSEDGLGGQLTMDQRTVDMVVAALDLDRSGSVVQSVLESSDAKEASLSESVHDHSLGKLGSVVGSVGTQSVWPLDSAPTLAAGLWEKKLDEAGMTEETFERHITSDGTTFEELTADDHEVLASTVDKENQEEVRTGLDEPADEDKANSTGLGSDPAAKAIARGLQTIKNADLEELRELGSGTFGTVYHGKWRGTDVAIKRIKASCFAGRPSEQERLIEDFWREACNLGHLHHPNVVAFYGVVADGPGGTLATVTEYMVNGSLKQVLQKKDRTIDRRKRLLIAMDAAFGMEYLHGKNIVHFDLKCENLLVNMRDPHRPICKVGDLGLSKVKHQTMVSGGVRGTLPWMAPELLNGNSSLVTEKVDVFSFGIVMWELLTGEEPYDKMHYGAIIGGIVNNTLRPLIPSWCDPAWRSLMERCWANEPAVRPSFSDIAKELRTMAAALQPKTQAQTQGQSHPHPQMQIV</sequence>
<dbReference type="CDD" id="cd13999">
    <property type="entry name" value="STKc_MAP3K-like"/>
    <property type="match status" value="1"/>
</dbReference>
<dbReference type="Gene3D" id="3.30.200.20">
    <property type="entry name" value="Phosphorylase Kinase, domain 1"/>
    <property type="match status" value="1"/>
</dbReference>
<dbReference type="SMART" id="SM00220">
    <property type="entry name" value="S_TKc"/>
    <property type="match status" value="1"/>
</dbReference>
<dbReference type="PANTHER" id="PTHR23257:SF963">
    <property type="entry name" value="AT08303P"/>
    <property type="match status" value="1"/>
</dbReference>
<feature type="region of interest" description="Disordered" evidence="11">
    <location>
        <begin position="90"/>
        <end position="119"/>
    </location>
</feature>
<dbReference type="FunFam" id="1.10.510.10:FF:000142">
    <property type="entry name" value="Octicosapeptide/phox/Bem1p domain kinase superfamily protein"/>
    <property type="match status" value="1"/>
</dbReference>
<protein>
    <recommendedName>
        <fullName evidence="16">Protein kinase domain-containing protein</fullName>
    </recommendedName>
</protein>
<feature type="region of interest" description="Disordered" evidence="11">
    <location>
        <begin position="1760"/>
        <end position="1779"/>
    </location>
</feature>
<dbReference type="SUPFAM" id="SSF56112">
    <property type="entry name" value="Protein kinase-like (PK-like)"/>
    <property type="match status" value="1"/>
</dbReference>
<dbReference type="Proteomes" id="UP000077202">
    <property type="component" value="Unassembled WGS sequence"/>
</dbReference>
<evidence type="ECO:0000259" key="13">
    <source>
        <dbReference type="PROSITE" id="PS51745"/>
    </source>
</evidence>
<evidence type="ECO:0000256" key="1">
    <source>
        <dbReference type="ARBA" id="ARBA00004496"/>
    </source>
</evidence>
<keyword evidence="6 10" id="KW-0547">Nucleotide-binding</keyword>
<dbReference type="InterPro" id="IPR017441">
    <property type="entry name" value="Protein_kinase_ATP_BS"/>
</dbReference>
<feature type="domain" description="Protein kinase" evidence="12">
    <location>
        <begin position="1488"/>
        <end position="1754"/>
    </location>
</feature>
<feature type="region of interest" description="Disordered" evidence="11">
    <location>
        <begin position="205"/>
        <end position="224"/>
    </location>
</feature>
<dbReference type="SMART" id="SM00666">
    <property type="entry name" value="PB1"/>
    <property type="match status" value="1"/>
</dbReference>
<keyword evidence="3" id="KW-0723">Serine/threonine-protein kinase</keyword>
<feature type="region of interest" description="Disordered" evidence="11">
    <location>
        <begin position="655"/>
        <end position="679"/>
    </location>
</feature>
<dbReference type="GO" id="GO:0004674">
    <property type="term" value="F:protein serine/threonine kinase activity"/>
    <property type="evidence" value="ECO:0007669"/>
    <property type="project" value="UniProtKB-KW"/>
</dbReference>
<feature type="compositionally biased region" description="Polar residues" evidence="11">
    <location>
        <begin position="740"/>
        <end position="750"/>
    </location>
</feature>
<evidence type="ECO:0000256" key="9">
    <source>
        <dbReference type="ARBA" id="ARBA00023294"/>
    </source>
</evidence>
<dbReference type="GO" id="GO:0010928">
    <property type="term" value="P:regulation of auxin mediated signaling pathway"/>
    <property type="evidence" value="ECO:0007669"/>
    <property type="project" value="UniProtKB-ARBA"/>
</dbReference>
<evidence type="ECO:0000259" key="12">
    <source>
        <dbReference type="PROSITE" id="PS50011"/>
    </source>
</evidence>
<keyword evidence="8 10" id="KW-0067">ATP-binding</keyword>
<dbReference type="InterPro" id="IPR008271">
    <property type="entry name" value="Ser/Thr_kinase_AS"/>
</dbReference>
<dbReference type="PROSITE" id="PS50011">
    <property type="entry name" value="PROTEIN_KINASE_DOM"/>
    <property type="match status" value="1"/>
</dbReference>
<dbReference type="PANTHER" id="PTHR23257">
    <property type="entry name" value="SERINE-THREONINE PROTEIN KINASE"/>
    <property type="match status" value="1"/>
</dbReference>
<keyword evidence="4" id="KW-0597">Phosphoprotein</keyword>
<dbReference type="InterPro" id="IPR000270">
    <property type="entry name" value="PB1_dom"/>
</dbReference>
<feature type="binding site" evidence="10">
    <location>
        <position position="1515"/>
    </location>
    <ligand>
        <name>ATP</name>
        <dbReference type="ChEBI" id="CHEBI:30616"/>
    </ligand>
</feature>
<dbReference type="Gene3D" id="3.10.20.90">
    <property type="entry name" value="Phosphatidylinositol 3-kinase Catalytic Subunit, Chain A, domain 1"/>
    <property type="match status" value="1"/>
</dbReference>
<dbReference type="CDD" id="cd06410">
    <property type="entry name" value="PB1_UP2"/>
    <property type="match status" value="1"/>
</dbReference>
<feature type="region of interest" description="Disordered" evidence="11">
    <location>
        <begin position="516"/>
        <end position="615"/>
    </location>
</feature>
<dbReference type="GO" id="GO:0005737">
    <property type="term" value="C:cytoplasm"/>
    <property type="evidence" value="ECO:0007669"/>
    <property type="project" value="UniProtKB-SubCell"/>
</dbReference>
<dbReference type="FunFam" id="3.30.200.20:FF:000081">
    <property type="entry name" value="Octicosapeptide/phox/Bem1p domain kinase superfamily protein"/>
    <property type="match status" value="1"/>
</dbReference>
<comment type="subcellular location">
    <subcellularLocation>
        <location evidence="1">Cytoplasm</location>
    </subcellularLocation>
</comment>
<dbReference type="Pfam" id="PF00564">
    <property type="entry name" value="PB1"/>
    <property type="match status" value="1"/>
</dbReference>
<name>A0A176VHC8_MARPO</name>
<feature type="region of interest" description="Disordered" evidence="11">
    <location>
        <begin position="462"/>
        <end position="487"/>
    </location>
</feature>
<feature type="domain" description="PB1" evidence="13">
    <location>
        <begin position="265"/>
        <end position="366"/>
    </location>
</feature>
<feature type="region of interest" description="Disordered" evidence="11">
    <location>
        <begin position="238"/>
        <end position="261"/>
    </location>
</feature>
<keyword evidence="15" id="KW-1185">Reference proteome</keyword>
<feature type="region of interest" description="Disordered" evidence="11">
    <location>
        <begin position="693"/>
        <end position="712"/>
    </location>
</feature>
<feature type="compositionally biased region" description="Basic and acidic residues" evidence="11">
    <location>
        <begin position="1438"/>
        <end position="1453"/>
    </location>
</feature>
<evidence type="ECO:0000256" key="3">
    <source>
        <dbReference type="ARBA" id="ARBA00022527"/>
    </source>
</evidence>
<feature type="region of interest" description="Disordered" evidence="11">
    <location>
        <begin position="740"/>
        <end position="771"/>
    </location>
</feature>
<evidence type="ECO:0000256" key="7">
    <source>
        <dbReference type="ARBA" id="ARBA00022777"/>
    </source>
</evidence>
<dbReference type="EMBL" id="LVLJ01003630">
    <property type="protein sequence ID" value="OAE20358.1"/>
    <property type="molecule type" value="Genomic_DNA"/>
</dbReference>
<dbReference type="InterPro" id="IPR050167">
    <property type="entry name" value="Ser_Thr_protein_kinase"/>
</dbReference>
<evidence type="ECO:0000256" key="10">
    <source>
        <dbReference type="PROSITE-ProRule" id="PRU10141"/>
    </source>
</evidence>
<feature type="compositionally biased region" description="Low complexity" evidence="11">
    <location>
        <begin position="702"/>
        <end position="712"/>
    </location>
</feature>
<evidence type="ECO:0000256" key="5">
    <source>
        <dbReference type="ARBA" id="ARBA00022679"/>
    </source>
</evidence>
<feature type="region of interest" description="Disordered" evidence="11">
    <location>
        <begin position="1438"/>
        <end position="1471"/>
    </location>
</feature>
<evidence type="ECO:0000313" key="15">
    <source>
        <dbReference type="Proteomes" id="UP000077202"/>
    </source>
</evidence>
<evidence type="ECO:0000256" key="4">
    <source>
        <dbReference type="ARBA" id="ARBA00022553"/>
    </source>
</evidence>
<dbReference type="InterPro" id="IPR011009">
    <property type="entry name" value="Kinase-like_dom_sf"/>
</dbReference>
<keyword evidence="9" id="KW-0927">Auxin signaling pathway</keyword>
<evidence type="ECO:0000256" key="6">
    <source>
        <dbReference type="ARBA" id="ARBA00022741"/>
    </source>
</evidence>
<dbReference type="GO" id="GO:0009734">
    <property type="term" value="P:auxin-activated signaling pathway"/>
    <property type="evidence" value="ECO:0007669"/>
    <property type="project" value="UniProtKB-KW"/>
</dbReference>
<feature type="compositionally biased region" description="Low complexity" evidence="11">
    <location>
        <begin position="1303"/>
        <end position="1316"/>
    </location>
</feature>
<evidence type="ECO:0000256" key="2">
    <source>
        <dbReference type="ARBA" id="ARBA00022490"/>
    </source>
</evidence>
<dbReference type="InterPro" id="IPR000719">
    <property type="entry name" value="Prot_kinase_dom"/>
</dbReference>
<dbReference type="FunFam" id="3.10.20.90:FF:000058">
    <property type="entry name" value="Octicosapeptide/phox/Bem1p domain kinase superfamily protein"/>
    <property type="match status" value="1"/>
</dbReference>
<dbReference type="InterPro" id="IPR001245">
    <property type="entry name" value="Ser-Thr/Tyr_kinase_cat_dom"/>
</dbReference>
<feature type="region of interest" description="Disordered" evidence="11">
    <location>
        <begin position="1285"/>
        <end position="1325"/>
    </location>
</feature>
<feature type="compositionally biased region" description="Low complexity" evidence="11">
    <location>
        <begin position="659"/>
        <end position="679"/>
    </location>
</feature>
<gene>
    <name evidence="14" type="ORF">AXG93_209s1260</name>
</gene>
<dbReference type="PROSITE" id="PS00108">
    <property type="entry name" value="PROTEIN_KINASE_ST"/>
    <property type="match status" value="1"/>
</dbReference>
<feature type="region of interest" description="Disordered" evidence="11">
    <location>
        <begin position="799"/>
        <end position="823"/>
    </location>
</feature>
<organism evidence="14 15">
    <name type="scientific">Marchantia polymorpha subsp. ruderalis</name>
    <dbReference type="NCBI Taxonomy" id="1480154"/>
    <lineage>
        <taxon>Eukaryota</taxon>
        <taxon>Viridiplantae</taxon>
        <taxon>Streptophyta</taxon>
        <taxon>Embryophyta</taxon>
        <taxon>Marchantiophyta</taxon>
        <taxon>Marchantiopsida</taxon>
        <taxon>Marchantiidae</taxon>
        <taxon>Marchantiales</taxon>
        <taxon>Marchantiaceae</taxon>
        <taxon>Marchantia</taxon>
    </lineage>
</organism>
<reference evidence="14" key="1">
    <citation type="submission" date="2016-03" db="EMBL/GenBank/DDBJ databases">
        <title>Mechanisms controlling the formation of the plant cell surface in tip-growing cells are functionally conserved among land plants.</title>
        <authorList>
            <person name="Honkanen S."/>
            <person name="Jones V.A."/>
            <person name="Morieri G."/>
            <person name="Champion C."/>
            <person name="Hetherington A.J."/>
            <person name="Kelly S."/>
            <person name="Saint-Marcoux D."/>
            <person name="Proust H."/>
            <person name="Prescott H."/>
            <person name="Dolan L."/>
        </authorList>
    </citation>
    <scope>NUCLEOTIDE SEQUENCE [LARGE SCALE GENOMIC DNA]</scope>
    <source>
        <tissue evidence="14">Whole gametophyte</tissue>
    </source>
</reference>
<keyword evidence="7" id="KW-0418">Kinase</keyword>
<keyword evidence="5" id="KW-0808">Transferase</keyword>
<proteinExistence type="predicted"/>
<feature type="compositionally biased region" description="Low complexity" evidence="11">
    <location>
        <begin position="465"/>
        <end position="487"/>
    </location>
</feature>
<evidence type="ECO:0000256" key="11">
    <source>
        <dbReference type="SAM" id="MobiDB-lite"/>
    </source>
</evidence>
<dbReference type="PROSITE" id="PS00107">
    <property type="entry name" value="PROTEIN_KINASE_ATP"/>
    <property type="match status" value="1"/>
</dbReference>
<dbReference type="GO" id="GO:0005524">
    <property type="term" value="F:ATP binding"/>
    <property type="evidence" value="ECO:0007669"/>
    <property type="project" value="UniProtKB-UniRule"/>
</dbReference>
<dbReference type="PROSITE" id="PS51745">
    <property type="entry name" value="PB1"/>
    <property type="match status" value="1"/>
</dbReference>
<dbReference type="Pfam" id="PF07714">
    <property type="entry name" value="PK_Tyr_Ser-Thr"/>
    <property type="match status" value="1"/>
</dbReference>
<evidence type="ECO:0000313" key="14">
    <source>
        <dbReference type="EMBL" id="OAE20358.1"/>
    </source>
</evidence>
<dbReference type="InterPro" id="IPR053793">
    <property type="entry name" value="PB1-like"/>
</dbReference>
<comment type="caution">
    <text evidence="14">The sequence shown here is derived from an EMBL/GenBank/DDBJ whole genome shotgun (WGS) entry which is preliminary data.</text>
</comment>
<keyword evidence="2" id="KW-0963">Cytoplasm</keyword>